<dbReference type="InterPro" id="IPR036390">
    <property type="entry name" value="WH_DNA-bd_sf"/>
</dbReference>
<proteinExistence type="predicted"/>
<reference evidence="2" key="1">
    <citation type="submission" date="2020-02" db="EMBL/GenBank/DDBJ databases">
        <authorList>
            <person name="Meier V. D."/>
        </authorList>
    </citation>
    <scope>NUCLEOTIDE SEQUENCE</scope>
    <source>
        <strain evidence="2">AVDCRST_MAG17</strain>
    </source>
</reference>
<gene>
    <name evidence="2" type="ORF">AVDCRST_MAG17-1009</name>
</gene>
<dbReference type="SMART" id="SM00418">
    <property type="entry name" value="HTH_ARSR"/>
    <property type="match status" value="1"/>
</dbReference>
<dbReference type="InterPro" id="IPR036388">
    <property type="entry name" value="WH-like_DNA-bd_sf"/>
</dbReference>
<dbReference type="PROSITE" id="PS50987">
    <property type="entry name" value="HTH_ARSR_2"/>
    <property type="match status" value="1"/>
</dbReference>
<dbReference type="PANTHER" id="PTHR38600:SF2">
    <property type="entry name" value="SLL0088 PROTEIN"/>
    <property type="match status" value="1"/>
</dbReference>
<dbReference type="Pfam" id="PF12840">
    <property type="entry name" value="HTH_20"/>
    <property type="match status" value="1"/>
</dbReference>
<organism evidence="2">
    <name type="scientific">uncultured Solirubrobacterales bacterium</name>
    <dbReference type="NCBI Taxonomy" id="768556"/>
    <lineage>
        <taxon>Bacteria</taxon>
        <taxon>Bacillati</taxon>
        <taxon>Actinomycetota</taxon>
        <taxon>Thermoleophilia</taxon>
        <taxon>Solirubrobacterales</taxon>
        <taxon>environmental samples</taxon>
    </lineage>
</organism>
<accession>A0A6J4SMP2</accession>
<sequence>MSEDPIGAVFAALGDPTRRHLLESLTQGRATISGLAAGLPVSRQAVTKHLTTLSRAGLVRGRRAGREVYFELTPQAMGEPARWMAELGAEWDDRLARLERVFSSGSRRAD</sequence>
<evidence type="ECO:0000313" key="2">
    <source>
        <dbReference type="EMBL" id="CAA9496268.1"/>
    </source>
</evidence>
<protein>
    <submittedName>
        <fullName evidence="2">Transcriptional regulator, ArsR family</fullName>
    </submittedName>
</protein>
<dbReference type="NCBIfam" id="NF033788">
    <property type="entry name" value="HTH_metalloreg"/>
    <property type="match status" value="1"/>
</dbReference>
<dbReference type="PRINTS" id="PR00778">
    <property type="entry name" value="HTHARSR"/>
</dbReference>
<dbReference type="GO" id="GO:0003700">
    <property type="term" value="F:DNA-binding transcription factor activity"/>
    <property type="evidence" value="ECO:0007669"/>
    <property type="project" value="InterPro"/>
</dbReference>
<evidence type="ECO:0000259" key="1">
    <source>
        <dbReference type="PROSITE" id="PS50987"/>
    </source>
</evidence>
<dbReference type="AlphaFoldDB" id="A0A6J4SMP2"/>
<dbReference type="InterPro" id="IPR001845">
    <property type="entry name" value="HTH_ArsR_DNA-bd_dom"/>
</dbReference>
<dbReference type="EMBL" id="CADCVV010000075">
    <property type="protein sequence ID" value="CAA9496268.1"/>
    <property type="molecule type" value="Genomic_DNA"/>
</dbReference>
<dbReference type="InterPro" id="IPR011991">
    <property type="entry name" value="ArsR-like_HTH"/>
</dbReference>
<dbReference type="PANTHER" id="PTHR38600">
    <property type="entry name" value="TRANSCRIPTIONAL REGULATORY PROTEIN"/>
    <property type="match status" value="1"/>
</dbReference>
<dbReference type="Gene3D" id="1.10.10.10">
    <property type="entry name" value="Winged helix-like DNA-binding domain superfamily/Winged helix DNA-binding domain"/>
    <property type="match status" value="1"/>
</dbReference>
<name>A0A6J4SMP2_9ACTN</name>
<feature type="domain" description="HTH arsR-type" evidence="1">
    <location>
        <begin position="1"/>
        <end position="92"/>
    </location>
</feature>
<dbReference type="SUPFAM" id="SSF46785">
    <property type="entry name" value="Winged helix' DNA-binding domain"/>
    <property type="match status" value="1"/>
</dbReference>
<dbReference type="CDD" id="cd00090">
    <property type="entry name" value="HTH_ARSR"/>
    <property type="match status" value="1"/>
</dbReference>